<dbReference type="Proteomes" id="UP000814033">
    <property type="component" value="Unassembled WGS sequence"/>
</dbReference>
<gene>
    <name evidence="1" type="ORF">FA95DRAFT_1610239</name>
</gene>
<organism evidence="1 2">
    <name type="scientific">Auriscalpium vulgare</name>
    <dbReference type="NCBI Taxonomy" id="40419"/>
    <lineage>
        <taxon>Eukaryota</taxon>
        <taxon>Fungi</taxon>
        <taxon>Dikarya</taxon>
        <taxon>Basidiomycota</taxon>
        <taxon>Agaricomycotina</taxon>
        <taxon>Agaricomycetes</taxon>
        <taxon>Russulales</taxon>
        <taxon>Auriscalpiaceae</taxon>
        <taxon>Auriscalpium</taxon>
    </lineage>
</organism>
<dbReference type="EMBL" id="MU276069">
    <property type="protein sequence ID" value="KAI0042366.1"/>
    <property type="molecule type" value="Genomic_DNA"/>
</dbReference>
<reference evidence="1" key="2">
    <citation type="journal article" date="2022" name="New Phytol.">
        <title>Evolutionary transition to the ectomycorrhizal habit in the genomes of a hyperdiverse lineage of mushroom-forming fungi.</title>
        <authorList>
            <person name="Looney B."/>
            <person name="Miyauchi S."/>
            <person name="Morin E."/>
            <person name="Drula E."/>
            <person name="Courty P.E."/>
            <person name="Kohler A."/>
            <person name="Kuo A."/>
            <person name="LaButti K."/>
            <person name="Pangilinan J."/>
            <person name="Lipzen A."/>
            <person name="Riley R."/>
            <person name="Andreopoulos W."/>
            <person name="He G."/>
            <person name="Johnson J."/>
            <person name="Nolan M."/>
            <person name="Tritt A."/>
            <person name="Barry K.W."/>
            <person name="Grigoriev I.V."/>
            <person name="Nagy L.G."/>
            <person name="Hibbett D."/>
            <person name="Henrissat B."/>
            <person name="Matheny P.B."/>
            <person name="Labbe J."/>
            <person name="Martin F.M."/>
        </authorList>
    </citation>
    <scope>NUCLEOTIDE SEQUENCE</scope>
    <source>
        <strain evidence="1">FP105234-sp</strain>
    </source>
</reference>
<accession>A0ACB8RF95</accession>
<keyword evidence="2" id="KW-1185">Reference proteome</keyword>
<reference evidence="1" key="1">
    <citation type="submission" date="2021-02" db="EMBL/GenBank/DDBJ databases">
        <authorList>
            <consortium name="DOE Joint Genome Institute"/>
            <person name="Ahrendt S."/>
            <person name="Looney B.P."/>
            <person name="Miyauchi S."/>
            <person name="Morin E."/>
            <person name="Drula E."/>
            <person name="Courty P.E."/>
            <person name="Chicoki N."/>
            <person name="Fauchery L."/>
            <person name="Kohler A."/>
            <person name="Kuo A."/>
            <person name="Labutti K."/>
            <person name="Pangilinan J."/>
            <person name="Lipzen A."/>
            <person name="Riley R."/>
            <person name="Andreopoulos W."/>
            <person name="He G."/>
            <person name="Johnson J."/>
            <person name="Barry K.W."/>
            <person name="Grigoriev I.V."/>
            <person name="Nagy L."/>
            <person name="Hibbett D."/>
            <person name="Henrissat B."/>
            <person name="Matheny P.B."/>
            <person name="Labbe J."/>
            <person name="Martin F."/>
        </authorList>
    </citation>
    <scope>NUCLEOTIDE SEQUENCE</scope>
    <source>
        <strain evidence="1">FP105234-sp</strain>
    </source>
</reference>
<comment type="caution">
    <text evidence="1">The sequence shown here is derived from an EMBL/GenBank/DDBJ whole genome shotgun (WGS) entry which is preliminary data.</text>
</comment>
<evidence type="ECO:0000313" key="2">
    <source>
        <dbReference type="Proteomes" id="UP000814033"/>
    </source>
</evidence>
<sequence length="68" mass="7799">MFVIFFEKRVLPEVEKNWPSIKAALVTARRGDQLRHGRGTGTRLELGSRFRRDGRDVLLVAFKASRDA</sequence>
<name>A0ACB8RF95_9AGAM</name>
<protein>
    <submittedName>
        <fullName evidence="1">Uncharacterized protein</fullName>
    </submittedName>
</protein>
<evidence type="ECO:0000313" key="1">
    <source>
        <dbReference type="EMBL" id="KAI0042366.1"/>
    </source>
</evidence>
<proteinExistence type="predicted"/>